<accession>A0ABR1TAY4</accession>
<feature type="region of interest" description="Disordered" evidence="1">
    <location>
        <begin position="1"/>
        <end position="91"/>
    </location>
</feature>
<sequence length="466" mass="51159">MLLAATATAAPLASVMAEPPAMAVRAAPPDGKEHSGSPGAGKQAGGKEAVPVLVPSEQNGDAEPQIDTSPDTNEREVGGPSSAADDDVTSMRGKWQSVVDMIRALSIARERIPYKMAGHVYVEQRPECKRSENPNYLSLERLVEGADKWREENPRLSERHITGETFSIIHNWMQACEEGQVIPGTKIAELTGHGPCKRELRLGTPLPSRVLDDSEEDWQEQSSKMVDFYLNSHLTISATFTSGPQESLLVRPPSKSIQFRTREHHGSELQCTIRPTSAHPGYGGGEKSGICNAPSWSWASIDGPIEGFYDFGNLSGSRDAYLSVSDECTPQGIDPFGQVRDGKLVVEGRMIRGNSHYVNYNASNSGTIHHFQAMVNCGTARVTFRPDYRLQDHGMPDGSEMHCLVLYEPAVHGTGVWCGLVLYREAPAAHESFQQVGMWRITSYSMAYEPLFRMFGDVEPEMVVII</sequence>
<reference evidence="3 4" key="1">
    <citation type="submission" date="2023-01" db="EMBL/GenBank/DDBJ databases">
        <title>Analysis of 21 Apiospora genomes using comparative genomics revels a genus with tremendous synthesis potential of carbohydrate active enzymes and secondary metabolites.</title>
        <authorList>
            <person name="Sorensen T."/>
        </authorList>
    </citation>
    <scope>NUCLEOTIDE SEQUENCE [LARGE SCALE GENOMIC DNA]</scope>
    <source>
        <strain evidence="3 4">CBS 135458</strain>
    </source>
</reference>
<feature type="compositionally biased region" description="Low complexity" evidence="1">
    <location>
        <begin position="1"/>
        <end position="13"/>
    </location>
</feature>
<evidence type="ECO:0000256" key="2">
    <source>
        <dbReference type="SAM" id="SignalP"/>
    </source>
</evidence>
<protein>
    <submittedName>
        <fullName evidence="3">WD40 repeat-like protein</fullName>
    </submittedName>
</protein>
<keyword evidence="2" id="KW-0732">Signal</keyword>
<evidence type="ECO:0000256" key="1">
    <source>
        <dbReference type="SAM" id="MobiDB-lite"/>
    </source>
</evidence>
<organism evidence="3 4">
    <name type="scientific">Apiospora phragmitis</name>
    <dbReference type="NCBI Taxonomy" id="2905665"/>
    <lineage>
        <taxon>Eukaryota</taxon>
        <taxon>Fungi</taxon>
        <taxon>Dikarya</taxon>
        <taxon>Ascomycota</taxon>
        <taxon>Pezizomycotina</taxon>
        <taxon>Sordariomycetes</taxon>
        <taxon>Xylariomycetidae</taxon>
        <taxon>Amphisphaeriales</taxon>
        <taxon>Apiosporaceae</taxon>
        <taxon>Apiospora</taxon>
    </lineage>
</organism>
<name>A0ABR1TAY4_9PEZI</name>
<dbReference type="Proteomes" id="UP001480595">
    <property type="component" value="Unassembled WGS sequence"/>
</dbReference>
<proteinExistence type="predicted"/>
<gene>
    <name evidence="3" type="ORF">PG994_012618</name>
</gene>
<comment type="caution">
    <text evidence="3">The sequence shown here is derived from an EMBL/GenBank/DDBJ whole genome shotgun (WGS) entry which is preliminary data.</text>
</comment>
<dbReference type="RefSeq" id="XP_066710175.1">
    <property type="nucleotide sequence ID" value="XM_066864027.1"/>
</dbReference>
<dbReference type="EMBL" id="JAQQWL010000012">
    <property type="protein sequence ID" value="KAK8043780.1"/>
    <property type="molecule type" value="Genomic_DNA"/>
</dbReference>
<feature type="signal peptide" evidence="2">
    <location>
        <begin position="1"/>
        <end position="17"/>
    </location>
</feature>
<feature type="chain" id="PRO_5045442001" evidence="2">
    <location>
        <begin position="18"/>
        <end position="466"/>
    </location>
</feature>
<keyword evidence="4" id="KW-1185">Reference proteome</keyword>
<evidence type="ECO:0000313" key="4">
    <source>
        <dbReference type="Proteomes" id="UP001480595"/>
    </source>
</evidence>
<dbReference type="GeneID" id="92097090"/>
<evidence type="ECO:0000313" key="3">
    <source>
        <dbReference type="EMBL" id="KAK8043780.1"/>
    </source>
</evidence>